<proteinExistence type="predicted"/>
<dbReference type="AlphaFoldDB" id="A0A380TBC0"/>
<protein>
    <submittedName>
        <fullName evidence="2">Uncharacterized protein</fullName>
    </submittedName>
</protein>
<sequence length="57" mass="6076">MGLRGRRAAATPERTSRGFPPCEGSATGPVALALDLSPLLARYWFLVFGSLNVGRKS</sequence>
<accession>A0A380TBC0</accession>
<evidence type="ECO:0000313" key="2">
    <source>
        <dbReference type="EMBL" id="SUS05239.1"/>
    </source>
</evidence>
<name>A0A380TBC0_9ZZZZ</name>
<gene>
    <name evidence="2" type="ORF">DF3PB_1800002</name>
</gene>
<dbReference type="EMBL" id="UIDG01000091">
    <property type="protein sequence ID" value="SUS05239.1"/>
    <property type="molecule type" value="Genomic_DNA"/>
</dbReference>
<organism evidence="2">
    <name type="scientific">metagenome</name>
    <dbReference type="NCBI Taxonomy" id="256318"/>
    <lineage>
        <taxon>unclassified sequences</taxon>
        <taxon>metagenomes</taxon>
    </lineage>
</organism>
<evidence type="ECO:0000256" key="1">
    <source>
        <dbReference type="SAM" id="MobiDB-lite"/>
    </source>
</evidence>
<feature type="region of interest" description="Disordered" evidence="1">
    <location>
        <begin position="1"/>
        <end position="23"/>
    </location>
</feature>
<reference evidence="2" key="1">
    <citation type="submission" date="2018-07" db="EMBL/GenBank/DDBJ databases">
        <authorList>
            <person name="Quirk P.G."/>
            <person name="Krulwich T.A."/>
        </authorList>
    </citation>
    <scope>NUCLEOTIDE SEQUENCE</scope>
</reference>